<name>A0ABP3CVL6_9PSEU</name>
<dbReference type="EMBL" id="BAAABU010000002">
    <property type="protein sequence ID" value="GAA0215874.1"/>
    <property type="molecule type" value="Genomic_DNA"/>
</dbReference>
<comment type="caution">
    <text evidence="3">The sequence shown here is derived from an EMBL/GenBank/DDBJ whole genome shotgun (WGS) entry which is preliminary data.</text>
</comment>
<feature type="compositionally biased region" description="Polar residues" evidence="1">
    <location>
        <begin position="442"/>
        <end position="465"/>
    </location>
</feature>
<reference evidence="4" key="1">
    <citation type="journal article" date="2019" name="Int. J. Syst. Evol. Microbiol.">
        <title>The Global Catalogue of Microorganisms (GCM) 10K type strain sequencing project: providing services to taxonomists for standard genome sequencing and annotation.</title>
        <authorList>
            <consortium name="The Broad Institute Genomics Platform"/>
            <consortium name="The Broad Institute Genome Sequencing Center for Infectious Disease"/>
            <person name="Wu L."/>
            <person name="Ma J."/>
        </authorList>
    </citation>
    <scope>NUCLEOTIDE SEQUENCE [LARGE SCALE GENOMIC DNA]</scope>
    <source>
        <strain evidence="4">JCM 3380</strain>
    </source>
</reference>
<evidence type="ECO:0000313" key="3">
    <source>
        <dbReference type="EMBL" id="GAA0215874.1"/>
    </source>
</evidence>
<protein>
    <recommendedName>
        <fullName evidence="2">Transglycosylase SLT domain-containing protein</fullName>
    </recommendedName>
</protein>
<feature type="region of interest" description="Disordered" evidence="1">
    <location>
        <begin position="293"/>
        <end position="465"/>
    </location>
</feature>
<organism evidence="3 4">
    <name type="scientific">Saccharothrix mutabilis subsp. mutabilis</name>
    <dbReference type="NCBI Taxonomy" id="66855"/>
    <lineage>
        <taxon>Bacteria</taxon>
        <taxon>Bacillati</taxon>
        <taxon>Actinomycetota</taxon>
        <taxon>Actinomycetes</taxon>
        <taxon>Pseudonocardiales</taxon>
        <taxon>Pseudonocardiaceae</taxon>
        <taxon>Saccharothrix</taxon>
    </lineage>
</organism>
<dbReference type="Gene3D" id="1.10.530.10">
    <property type="match status" value="1"/>
</dbReference>
<gene>
    <name evidence="3" type="ORF">GCM10010492_12120</name>
</gene>
<dbReference type="PANTHER" id="PTHR30163:SF8">
    <property type="entry name" value="LYTIC MUREIN TRANSGLYCOSYLASE"/>
    <property type="match status" value="1"/>
</dbReference>
<keyword evidence="4" id="KW-1185">Reference proteome</keyword>
<dbReference type="PANTHER" id="PTHR30163">
    <property type="entry name" value="MEMBRANE-BOUND LYTIC MUREIN TRANSGLYCOSYLASE B"/>
    <property type="match status" value="1"/>
</dbReference>
<proteinExistence type="predicted"/>
<evidence type="ECO:0000259" key="2">
    <source>
        <dbReference type="Pfam" id="PF13406"/>
    </source>
</evidence>
<feature type="compositionally biased region" description="Low complexity" evidence="1">
    <location>
        <begin position="330"/>
        <end position="441"/>
    </location>
</feature>
<dbReference type="SUPFAM" id="SSF53955">
    <property type="entry name" value="Lysozyme-like"/>
    <property type="match status" value="1"/>
</dbReference>
<dbReference type="Pfam" id="PF13406">
    <property type="entry name" value="SLT_2"/>
    <property type="match status" value="1"/>
</dbReference>
<dbReference type="InterPro" id="IPR023346">
    <property type="entry name" value="Lysozyme-like_dom_sf"/>
</dbReference>
<evidence type="ECO:0000256" key="1">
    <source>
        <dbReference type="SAM" id="MobiDB-lite"/>
    </source>
</evidence>
<dbReference type="InterPro" id="IPR043426">
    <property type="entry name" value="MltB-like"/>
</dbReference>
<sequence length="465" mass="47253">MPKRRRGRKRKALRQATLTPRQWGLAATATCAMLVPVLVHSTAGVDWVNISGGSDIEAVPPGAGDVLGSLSGSGALGVNGRLPEADELSAALLAEAADPSDFGDDLSPFEGLDGETVAGQLGIPGVMLDAYMKAATRLSATTPGCNLHWSLLAGIGRIESGHARGGRVDAAGNTVHPILGPVLNGGPGMAAIRDTDGGRYDQDTTWDRAVGPMQFIPSTWAGYAADGNGDGETNPNNVFDATVGAGNYLCAGGANLADPQQRARAVFRYNHSEEYVRTVLYWADAYADGVTPLPGLTGSDDDYLTSPGNPQPGSPGQPGQPGGQPGQPGDPGTTNPPSSSTSPTTTTTPGTSPTTITLVPTTPSCTTTTTTTTTPTTTPTTTTPSAPGCTTTTTPSTTTTTPTTTSASSAPQTSSQQTSSQQATSEPTSSQSSSSVEQTTPAETSSSVRSEDSTPPSVTSTMQPT</sequence>
<evidence type="ECO:0000313" key="4">
    <source>
        <dbReference type="Proteomes" id="UP001500416"/>
    </source>
</evidence>
<dbReference type="Proteomes" id="UP001500416">
    <property type="component" value="Unassembled WGS sequence"/>
</dbReference>
<accession>A0ABP3CVL6</accession>
<dbReference type="InterPro" id="IPR031304">
    <property type="entry name" value="SLT_2"/>
</dbReference>
<feature type="domain" description="Transglycosylase SLT" evidence="2">
    <location>
        <begin position="203"/>
        <end position="253"/>
    </location>
</feature>
<dbReference type="CDD" id="cd13399">
    <property type="entry name" value="Slt35-like"/>
    <property type="match status" value="1"/>
</dbReference>